<dbReference type="InterPro" id="IPR003684">
    <property type="entry name" value="Porin_alphabac"/>
</dbReference>
<evidence type="ECO:0000256" key="6">
    <source>
        <dbReference type="ARBA" id="ARBA00023065"/>
    </source>
</evidence>
<comment type="similarity">
    <text evidence="1 10">Belongs to the alphaproteobacteria porin family.</text>
</comment>
<dbReference type="AlphaFoldDB" id="A0A0D7E8Y9"/>
<evidence type="ECO:0000256" key="4">
    <source>
        <dbReference type="ARBA" id="ARBA00022692"/>
    </source>
</evidence>
<evidence type="ECO:0000256" key="1">
    <source>
        <dbReference type="ARBA" id="ARBA00009521"/>
    </source>
</evidence>
<dbReference type="Pfam" id="PF02530">
    <property type="entry name" value="Porin_2"/>
    <property type="match status" value="1"/>
</dbReference>
<gene>
    <name evidence="11" type="ORF">OO17_25105</name>
</gene>
<reference evidence="11 12" key="1">
    <citation type="submission" date="2014-11" db="EMBL/GenBank/DDBJ databases">
        <title>Genomics and ecophysiology of heterotrophic nitrogen fixing bacteria isolated from estuarine surface water.</title>
        <authorList>
            <person name="Bentzon-Tilia M."/>
            <person name="Severin I."/>
            <person name="Hansen L.H."/>
            <person name="Riemann L."/>
        </authorList>
    </citation>
    <scope>NUCLEOTIDE SEQUENCE [LARGE SCALE GENOMIC DNA]</scope>
    <source>
        <strain evidence="11 12">BAL398</strain>
    </source>
</reference>
<dbReference type="EMBL" id="JXXE01000596">
    <property type="protein sequence ID" value="KIZ36032.1"/>
    <property type="molecule type" value="Genomic_DNA"/>
</dbReference>
<dbReference type="Proteomes" id="UP000032515">
    <property type="component" value="Unassembled WGS sequence"/>
</dbReference>
<feature type="non-terminal residue" evidence="11">
    <location>
        <position position="194"/>
    </location>
</feature>
<dbReference type="GO" id="GO:0046930">
    <property type="term" value="C:pore complex"/>
    <property type="evidence" value="ECO:0007669"/>
    <property type="project" value="UniProtKB-KW"/>
</dbReference>
<protein>
    <recommendedName>
        <fullName evidence="10">Porin</fullName>
    </recommendedName>
</protein>
<comment type="domain">
    <text evidence="10">Consists of 16-stranded beta-barrel sheets, with large surface-exposed loops, that form a transmembrane pore at the center of each barrel. The pore is partially ocluded by a peptide loop that folds into the pore lumen.</text>
</comment>
<name>A0A0D7E8Y9_RHOPL</name>
<evidence type="ECO:0000256" key="9">
    <source>
        <dbReference type="ARBA" id="ARBA00023237"/>
    </source>
</evidence>
<comment type="subcellular location">
    <subcellularLocation>
        <location evidence="10">Cell outer membrane</location>
        <topology evidence="10">Multi-pass membrane protein</topology>
    </subcellularLocation>
</comment>
<comment type="function">
    <text evidence="10">Forms passive diffusion pores that allow small molecular weight hydrophilic materials across the outer membrane.</text>
</comment>
<keyword evidence="9 10" id="KW-0998">Cell outer membrane</keyword>
<evidence type="ECO:0000256" key="5">
    <source>
        <dbReference type="ARBA" id="ARBA00022729"/>
    </source>
</evidence>
<evidence type="ECO:0000313" key="11">
    <source>
        <dbReference type="EMBL" id="KIZ36032.1"/>
    </source>
</evidence>
<keyword evidence="7 10" id="KW-0626">Porin</keyword>
<evidence type="ECO:0000256" key="3">
    <source>
        <dbReference type="ARBA" id="ARBA00022452"/>
    </source>
</evidence>
<comment type="caution">
    <text evidence="11">The sequence shown here is derived from an EMBL/GenBank/DDBJ whole genome shotgun (WGS) entry which is preliminary data.</text>
</comment>
<accession>A0A0D7E8Y9</accession>
<keyword evidence="8 10" id="KW-0472">Membrane</keyword>
<evidence type="ECO:0000313" key="12">
    <source>
        <dbReference type="Proteomes" id="UP000032515"/>
    </source>
</evidence>
<keyword evidence="5" id="KW-0732">Signal</keyword>
<evidence type="ECO:0000256" key="8">
    <source>
        <dbReference type="ARBA" id="ARBA00023136"/>
    </source>
</evidence>
<keyword evidence="2 10" id="KW-0813">Transport</keyword>
<dbReference type="GO" id="GO:0015288">
    <property type="term" value="F:porin activity"/>
    <property type="evidence" value="ECO:0007669"/>
    <property type="project" value="UniProtKB-KW"/>
</dbReference>
<dbReference type="GO" id="GO:0006811">
    <property type="term" value="P:monoatomic ion transport"/>
    <property type="evidence" value="ECO:0007669"/>
    <property type="project" value="UniProtKB-KW"/>
</dbReference>
<evidence type="ECO:0000256" key="7">
    <source>
        <dbReference type="ARBA" id="ARBA00023114"/>
    </source>
</evidence>
<dbReference type="GO" id="GO:0009279">
    <property type="term" value="C:cell outer membrane"/>
    <property type="evidence" value="ECO:0007669"/>
    <property type="project" value="UniProtKB-SubCell"/>
</dbReference>
<organism evidence="11 12">
    <name type="scientific">Rhodopseudomonas palustris</name>
    <dbReference type="NCBI Taxonomy" id="1076"/>
    <lineage>
        <taxon>Bacteria</taxon>
        <taxon>Pseudomonadati</taxon>
        <taxon>Pseudomonadota</taxon>
        <taxon>Alphaproteobacteria</taxon>
        <taxon>Hyphomicrobiales</taxon>
        <taxon>Nitrobacteraceae</taxon>
        <taxon>Rhodopseudomonas</taxon>
    </lineage>
</organism>
<evidence type="ECO:0000256" key="10">
    <source>
        <dbReference type="RuleBase" id="RU364005"/>
    </source>
</evidence>
<feature type="non-terminal residue" evidence="11">
    <location>
        <position position="1"/>
    </location>
</feature>
<keyword evidence="3 10" id="KW-1134">Transmembrane beta strand</keyword>
<keyword evidence="4 10" id="KW-0812">Transmembrane</keyword>
<evidence type="ECO:0000256" key="2">
    <source>
        <dbReference type="ARBA" id="ARBA00022448"/>
    </source>
</evidence>
<dbReference type="RefSeq" id="WP_044416990.1">
    <property type="nucleotide sequence ID" value="NZ_JXXE01000596.1"/>
</dbReference>
<keyword evidence="6 10" id="KW-0406">Ion transport</keyword>
<proteinExistence type="inferred from homology"/>
<sequence length="194" mass="20180">GVVRTYAELVNQWTTGTDGVGGGTTALYNAFIQFAGFTFGKAQSTFAAPWNNYPGNLGGLLGGDDSSTAQNQIAYTAQFGNGISAKLALEDQSGYRSASLYNVDVVGTNAATAFLSQSQTSAYGGTSIPDIVGQVRVDQAWGLFQVTAAAHDIRASYYNPGDETTGHPDDKYGFAVQAALSLKNLPTGPGDSLN</sequence>